<feature type="transmembrane region" description="Helical" evidence="8">
    <location>
        <begin position="12"/>
        <end position="35"/>
    </location>
</feature>
<evidence type="ECO:0000313" key="12">
    <source>
        <dbReference type="Proteomes" id="UP000886520"/>
    </source>
</evidence>
<dbReference type="EMBL" id="JABFUD020000004">
    <property type="protein sequence ID" value="KAI5080802.1"/>
    <property type="molecule type" value="Genomic_DNA"/>
</dbReference>
<sequence length="730" mass="80395">MRRHGWHLPFHRLQVTAILSFFCFIFSFYLFSAPFAGEQEIIATFTILYTSLAVAVFALYIRCAAINPEDPGISIYIPIKPFPNLDPGIRSQGKLDSTVQDSILKLEALHSLAIQSHRKSQKGIWFATKKIVRFPFLCITEADNCKREDITSSQMMSDSLNCVLCNRRVSTCSKHCKSCDKCVYGFDHHCKWINNCVGKKNYGTFLALLIVTAGFLLLEVVTGITVIVRSSTHGKSFDQRVYDRLGSGFSKGLVITIVAACSLLSLIALAALGELLLFHILLIKKGLTTYDYVVATRTLNELQSLSENENSHSHHPPASPASSLRSSRSVGSSAFGAHYRRTWCTPPRIYLDYDNQDELTFQLPPSNFLSTTDPDSSTPSTSSIRGERYSRHYRHKVKISPWQLARLDMDEVARLVNKARASVPLYQHQPSLPVFGHAMSWPQCSSSNSVTNTLSTSSTHIESSAKSSADGDDGRFLSVRLQKTCSYSDGMLSSSGAQHPPDHACAQLQAYGPHCQVEFKSDQCFKYDGHVHAISHSSQSQSSPSLPTLEPREKLPEGRPLPNYGHHHTTSRTNPQSSEACGSIGLSFTMPSPPTHRDVTSEDYRSHLKVWSEGQSSNSMYASSERNPSAIYHQPDMSPPCVGADFVESPILMRSLRAQAAASPGSASKSLLGPNSVEDDNMLAARSRPLCRSLDFEQESDNGNLHGDGASILFGRPICCSRASPPSDGD</sequence>
<dbReference type="GO" id="GO:0006612">
    <property type="term" value="P:protein targeting to membrane"/>
    <property type="evidence" value="ECO:0007669"/>
    <property type="project" value="TreeGrafter"/>
</dbReference>
<dbReference type="Pfam" id="PF01529">
    <property type="entry name" value="DHHC"/>
    <property type="match status" value="1"/>
</dbReference>
<comment type="caution">
    <text evidence="11">The sequence shown here is derived from an EMBL/GenBank/DDBJ whole genome shotgun (WGS) entry which is preliminary data.</text>
</comment>
<proteinExistence type="inferred from homology"/>
<feature type="compositionally biased region" description="Polar residues" evidence="9">
    <location>
        <begin position="571"/>
        <end position="580"/>
    </location>
</feature>
<keyword evidence="4 8" id="KW-0812">Transmembrane</keyword>
<dbReference type="PANTHER" id="PTHR22883:SF203">
    <property type="entry name" value="PALMITOYLTRANSFERASE"/>
    <property type="match status" value="1"/>
</dbReference>
<accession>A0A9D4V8D3</accession>
<reference evidence="11" key="1">
    <citation type="submission" date="2021-01" db="EMBL/GenBank/DDBJ databases">
        <title>Adiantum capillus-veneris genome.</title>
        <authorList>
            <person name="Fang Y."/>
            <person name="Liao Q."/>
        </authorList>
    </citation>
    <scope>NUCLEOTIDE SEQUENCE</scope>
    <source>
        <strain evidence="11">H3</strain>
        <tissue evidence="11">Leaf</tissue>
    </source>
</reference>
<comment type="subcellular location">
    <subcellularLocation>
        <location evidence="1">Membrane</location>
        <topology evidence="1">Multi-pass membrane protein</topology>
    </subcellularLocation>
</comment>
<comment type="domain">
    <text evidence="8">The DHHC domain is required for palmitoyltransferase activity.</text>
</comment>
<dbReference type="Proteomes" id="UP000886520">
    <property type="component" value="Chromosome 4"/>
</dbReference>
<dbReference type="EC" id="2.3.1.225" evidence="8"/>
<dbReference type="GO" id="GO:0005783">
    <property type="term" value="C:endoplasmic reticulum"/>
    <property type="evidence" value="ECO:0007669"/>
    <property type="project" value="TreeGrafter"/>
</dbReference>
<feature type="transmembrane region" description="Helical" evidence="8">
    <location>
        <begin position="41"/>
        <end position="61"/>
    </location>
</feature>
<feature type="compositionally biased region" description="Low complexity" evidence="9">
    <location>
        <begin position="535"/>
        <end position="545"/>
    </location>
</feature>
<evidence type="ECO:0000259" key="10">
    <source>
        <dbReference type="Pfam" id="PF01529"/>
    </source>
</evidence>
<evidence type="ECO:0000256" key="6">
    <source>
        <dbReference type="ARBA" id="ARBA00023136"/>
    </source>
</evidence>
<keyword evidence="5 8" id="KW-1133">Transmembrane helix</keyword>
<gene>
    <name evidence="11" type="ORF">GOP47_0003985</name>
</gene>
<keyword evidence="12" id="KW-1185">Reference proteome</keyword>
<dbReference type="AlphaFoldDB" id="A0A9D4V8D3"/>
<name>A0A9D4V8D3_ADICA</name>
<comment type="similarity">
    <text evidence="2 8">Belongs to the DHHC palmitoyltransferase family.</text>
</comment>
<keyword evidence="6 8" id="KW-0472">Membrane</keyword>
<feature type="region of interest" description="Disordered" evidence="9">
    <location>
        <begin position="364"/>
        <end position="389"/>
    </location>
</feature>
<dbReference type="OrthoDB" id="10408727at2759"/>
<dbReference type="InterPro" id="IPR039859">
    <property type="entry name" value="PFA4/ZDH16/20/ERF2-like"/>
</dbReference>
<comment type="catalytic activity">
    <reaction evidence="8">
        <text>L-cysteinyl-[protein] + hexadecanoyl-CoA = S-hexadecanoyl-L-cysteinyl-[protein] + CoA</text>
        <dbReference type="Rhea" id="RHEA:36683"/>
        <dbReference type="Rhea" id="RHEA-COMP:10131"/>
        <dbReference type="Rhea" id="RHEA-COMP:11032"/>
        <dbReference type="ChEBI" id="CHEBI:29950"/>
        <dbReference type="ChEBI" id="CHEBI:57287"/>
        <dbReference type="ChEBI" id="CHEBI:57379"/>
        <dbReference type="ChEBI" id="CHEBI:74151"/>
        <dbReference type="EC" id="2.3.1.225"/>
    </reaction>
</comment>
<feature type="domain" description="Palmitoyltransferase DHHC" evidence="10">
    <location>
        <begin position="161"/>
        <end position="293"/>
    </location>
</feature>
<dbReference type="GO" id="GO:0005794">
    <property type="term" value="C:Golgi apparatus"/>
    <property type="evidence" value="ECO:0007669"/>
    <property type="project" value="TreeGrafter"/>
</dbReference>
<dbReference type="GO" id="GO:0019706">
    <property type="term" value="F:protein-cysteine S-palmitoyltransferase activity"/>
    <property type="evidence" value="ECO:0007669"/>
    <property type="project" value="UniProtKB-EC"/>
</dbReference>
<feature type="compositionally biased region" description="Low complexity" evidence="9">
    <location>
        <begin position="370"/>
        <end position="383"/>
    </location>
</feature>
<evidence type="ECO:0000256" key="3">
    <source>
        <dbReference type="ARBA" id="ARBA00022679"/>
    </source>
</evidence>
<feature type="transmembrane region" description="Helical" evidence="8">
    <location>
        <begin position="205"/>
        <end position="228"/>
    </location>
</feature>
<evidence type="ECO:0000256" key="1">
    <source>
        <dbReference type="ARBA" id="ARBA00004141"/>
    </source>
</evidence>
<protein>
    <recommendedName>
        <fullName evidence="8">S-acyltransferase</fullName>
        <ecNumber evidence="8">2.3.1.225</ecNumber>
    </recommendedName>
    <alternativeName>
        <fullName evidence="8">Palmitoyltransferase</fullName>
    </alternativeName>
</protein>
<dbReference type="GO" id="GO:0016020">
    <property type="term" value="C:membrane"/>
    <property type="evidence" value="ECO:0007669"/>
    <property type="project" value="UniProtKB-SubCell"/>
</dbReference>
<evidence type="ECO:0000256" key="2">
    <source>
        <dbReference type="ARBA" id="ARBA00008574"/>
    </source>
</evidence>
<feature type="transmembrane region" description="Helical" evidence="8">
    <location>
        <begin position="253"/>
        <end position="278"/>
    </location>
</feature>
<keyword evidence="7 8" id="KW-0012">Acyltransferase</keyword>
<evidence type="ECO:0000256" key="9">
    <source>
        <dbReference type="SAM" id="MobiDB-lite"/>
    </source>
</evidence>
<evidence type="ECO:0000313" key="11">
    <source>
        <dbReference type="EMBL" id="KAI5080802.1"/>
    </source>
</evidence>
<dbReference type="PANTHER" id="PTHR22883">
    <property type="entry name" value="ZINC FINGER DHHC DOMAIN CONTAINING PROTEIN"/>
    <property type="match status" value="1"/>
</dbReference>
<feature type="region of interest" description="Disordered" evidence="9">
    <location>
        <begin position="535"/>
        <end position="600"/>
    </location>
</feature>
<evidence type="ECO:0000256" key="5">
    <source>
        <dbReference type="ARBA" id="ARBA00022989"/>
    </source>
</evidence>
<feature type="compositionally biased region" description="Low complexity" evidence="9">
    <location>
        <begin position="320"/>
        <end position="329"/>
    </location>
</feature>
<dbReference type="PROSITE" id="PS50216">
    <property type="entry name" value="DHHC"/>
    <property type="match status" value="1"/>
</dbReference>
<feature type="region of interest" description="Disordered" evidence="9">
    <location>
        <begin position="305"/>
        <end position="329"/>
    </location>
</feature>
<evidence type="ECO:0000256" key="7">
    <source>
        <dbReference type="ARBA" id="ARBA00023315"/>
    </source>
</evidence>
<keyword evidence="3 8" id="KW-0808">Transferase</keyword>
<dbReference type="InterPro" id="IPR001594">
    <property type="entry name" value="Palmitoyltrfase_DHHC"/>
</dbReference>
<organism evidence="11 12">
    <name type="scientific">Adiantum capillus-veneris</name>
    <name type="common">Maidenhair fern</name>
    <dbReference type="NCBI Taxonomy" id="13818"/>
    <lineage>
        <taxon>Eukaryota</taxon>
        <taxon>Viridiplantae</taxon>
        <taxon>Streptophyta</taxon>
        <taxon>Embryophyta</taxon>
        <taxon>Tracheophyta</taxon>
        <taxon>Polypodiopsida</taxon>
        <taxon>Polypodiidae</taxon>
        <taxon>Polypodiales</taxon>
        <taxon>Pteridineae</taxon>
        <taxon>Pteridaceae</taxon>
        <taxon>Vittarioideae</taxon>
        <taxon>Adiantum</taxon>
    </lineage>
</organism>
<evidence type="ECO:0000256" key="4">
    <source>
        <dbReference type="ARBA" id="ARBA00022692"/>
    </source>
</evidence>
<evidence type="ECO:0000256" key="8">
    <source>
        <dbReference type="RuleBase" id="RU079119"/>
    </source>
</evidence>